<dbReference type="InterPro" id="IPR050660">
    <property type="entry name" value="NEK_Ser/Thr_kinase"/>
</dbReference>
<evidence type="ECO:0000256" key="2">
    <source>
        <dbReference type="ARBA" id="ARBA00022679"/>
    </source>
</evidence>
<evidence type="ECO:0000256" key="3">
    <source>
        <dbReference type="ARBA" id="ARBA00022741"/>
    </source>
</evidence>
<dbReference type="InterPro" id="IPR000719">
    <property type="entry name" value="Prot_kinase_dom"/>
</dbReference>
<evidence type="ECO:0000313" key="9">
    <source>
        <dbReference type="Proteomes" id="UP000184330"/>
    </source>
</evidence>
<sequence length="416" mass="46043">MGQGNGRTNPFPFGGFPVRVTGGPIVVWKTKVDKMLDRSQQIRGDGFDSLPPTSKLKRQMRGQRGTSNEAALKRTRGGGGFVRDNSARDRKRQAWLESESTWKTRLGESWKGEKVLGAGSFGIAGLCTLEDTALNKRQAAMRREANIMKLFTNLDTRHIGRIYKEYMAEMVGGQVNPIEGGRGTDIARIFIEYCEGGDFRSFPRMLRGKFTAEDPMPEELMWHIFKLFVATNDNQHIKTPVIKIADFGVSQVVPIPQSIEWTSQQLGTPHYKAPEYYQSEKKYPGIYNATSSKEDDYNPPSGTFDPTLKFGAHTNAWAVGKTTSIPTGGIGTQSDAILKAPYSATLRRTVMHCLAVDWRQRPKPRELLAVINGILVTIEKAPVGVRAGPRVGLGTGFDAGTTLYPEPTDPFPDLDS</sequence>
<dbReference type="PANTHER" id="PTHR43671:SF13">
    <property type="entry name" value="SERINE_THREONINE-PROTEIN KINASE NEK2"/>
    <property type="match status" value="1"/>
</dbReference>
<dbReference type="PROSITE" id="PS50011">
    <property type="entry name" value="PROTEIN_KINASE_DOM"/>
    <property type="match status" value="1"/>
</dbReference>
<evidence type="ECO:0000313" key="8">
    <source>
        <dbReference type="EMBL" id="CZR65796.1"/>
    </source>
</evidence>
<dbReference type="GO" id="GO:0004674">
    <property type="term" value="F:protein serine/threonine kinase activity"/>
    <property type="evidence" value="ECO:0007669"/>
    <property type="project" value="UniProtKB-EC"/>
</dbReference>
<keyword evidence="3" id="KW-0547">Nucleotide-binding</keyword>
<proteinExistence type="predicted"/>
<keyword evidence="9" id="KW-1185">Reference proteome</keyword>
<organism evidence="8 9">
    <name type="scientific">Phialocephala subalpina</name>
    <dbReference type="NCBI Taxonomy" id="576137"/>
    <lineage>
        <taxon>Eukaryota</taxon>
        <taxon>Fungi</taxon>
        <taxon>Dikarya</taxon>
        <taxon>Ascomycota</taxon>
        <taxon>Pezizomycotina</taxon>
        <taxon>Leotiomycetes</taxon>
        <taxon>Helotiales</taxon>
        <taxon>Mollisiaceae</taxon>
        <taxon>Phialocephala</taxon>
        <taxon>Phialocephala fortinii species complex</taxon>
    </lineage>
</organism>
<keyword evidence="4" id="KW-0418">Kinase</keyword>
<protein>
    <recommendedName>
        <fullName evidence="1">non-specific serine/threonine protein kinase</fullName>
        <ecNumber evidence="1">2.7.11.1</ecNumber>
    </recommendedName>
</protein>
<evidence type="ECO:0000256" key="5">
    <source>
        <dbReference type="ARBA" id="ARBA00022840"/>
    </source>
</evidence>
<feature type="domain" description="Protein kinase" evidence="7">
    <location>
        <begin position="110"/>
        <end position="375"/>
    </location>
</feature>
<gene>
    <name evidence="8" type="ORF">PAC_15696</name>
</gene>
<dbReference type="Gene3D" id="1.10.510.10">
    <property type="entry name" value="Transferase(Phosphotransferase) domain 1"/>
    <property type="match status" value="1"/>
</dbReference>
<dbReference type="SUPFAM" id="SSF56112">
    <property type="entry name" value="Protein kinase-like (PK-like)"/>
    <property type="match status" value="1"/>
</dbReference>
<dbReference type="SMART" id="SM00220">
    <property type="entry name" value="S_TKc"/>
    <property type="match status" value="1"/>
</dbReference>
<dbReference type="OrthoDB" id="310217at2759"/>
<dbReference type="PANTHER" id="PTHR43671">
    <property type="entry name" value="SERINE/THREONINE-PROTEIN KINASE NEK"/>
    <property type="match status" value="1"/>
</dbReference>
<evidence type="ECO:0000256" key="4">
    <source>
        <dbReference type="ARBA" id="ARBA00022777"/>
    </source>
</evidence>
<keyword evidence="5" id="KW-0067">ATP-binding</keyword>
<dbReference type="STRING" id="576137.A0A1L7XLI0"/>
<dbReference type="Proteomes" id="UP000184330">
    <property type="component" value="Unassembled WGS sequence"/>
</dbReference>
<dbReference type="InterPro" id="IPR011009">
    <property type="entry name" value="Kinase-like_dom_sf"/>
</dbReference>
<feature type="region of interest" description="Disordered" evidence="6">
    <location>
        <begin position="42"/>
        <end position="89"/>
    </location>
</feature>
<evidence type="ECO:0000256" key="1">
    <source>
        <dbReference type="ARBA" id="ARBA00012513"/>
    </source>
</evidence>
<reference evidence="8 9" key="1">
    <citation type="submission" date="2016-03" db="EMBL/GenBank/DDBJ databases">
        <authorList>
            <person name="Ploux O."/>
        </authorList>
    </citation>
    <scope>NUCLEOTIDE SEQUENCE [LARGE SCALE GENOMIC DNA]</scope>
    <source>
        <strain evidence="8 9">UAMH 11012</strain>
    </source>
</reference>
<dbReference type="GO" id="GO:0005524">
    <property type="term" value="F:ATP binding"/>
    <property type="evidence" value="ECO:0007669"/>
    <property type="project" value="UniProtKB-KW"/>
</dbReference>
<name>A0A1L7XLI0_9HELO</name>
<keyword evidence="2" id="KW-0808">Transferase</keyword>
<dbReference type="AlphaFoldDB" id="A0A1L7XLI0"/>
<dbReference type="EMBL" id="FJOG01000033">
    <property type="protein sequence ID" value="CZR65796.1"/>
    <property type="molecule type" value="Genomic_DNA"/>
</dbReference>
<dbReference type="EC" id="2.7.11.1" evidence="1"/>
<accession>A0A1L7XLI0</accession>
<evidence type="ECO:0000256" key="6">
    <source>
        <dbReference type="SAM" id="MobiDB-lite"/>
    </source>
</evidence>
<evidence type="ECO:0000259" key="7">
    <source>
        <dbReference type="PROSITE" id="PS50011"/>
    </source>
</evidence>